<feature type="transmembrane region" description="Helical" evidence="9">
    <location>
        <begin position="186"/>
        <end position="210"/>
    </location>
</feature>
<feature type="transmembrane region" description="Helical" evidence="9">
    <location>
        <begin position="280"/>
        <end position="301"/>
    </location>
</feature>
<evidence type="ECO:0000256" key="9">
    <source>
        <dbReference type="RuleBase" id="RU361157"/>
    </source>
</evidence>
<evidence type="ECO:0000256" key="5">
    <source>
        <dbReference type="ARBA" id="ARBA00022519"/>
    </source>
</evidence>
<keyword evidence="4 9" id="KW-1003">Cell membrane</keyword>
<gene>
    <name evidence="12" type="ORF">C7M71_012350</name>
</gene>
<dbReference type="GO" id="GO:0140359">
    <property type="term" value="F:ABC-type transporter activity"/>
    <property type="evidence" value="ECO:0007669"/>
    <property type="project" value="InterPro"/>
</dbReference>
<dbReference type="Pfam" id="PF01061">
    <property type="entry name" value="ABC2_membrane"/>
    <property type="match status" value="1"/>
</dbReference>
<dbReference type="OrthoDB" id="4186295at2"/>
<evidence type="ECO:0000313" key="13">
    <source>
        <dbReference type="Proteomes" id="UP000249340"/>
    </source>
</evidence>
<evidence type="ECO:0000256" key="7">
    <source>
        <dbReference type="ARBA" id="ARBA00022989"/>
    </source>
</evidence>
<evidence type="ECO:0000313" key="12">
    <source>
        <dbReference type="EMBL" id="AXI78115.1"/>
    </source>
</evidence>
<evidence type="ECO:0000256" key="6">
    <source>
        <dbReference type="ARBA" id="ARBA00022692"/>
    </source>
</evidence>
<keyword evidence="8 9" id="KW-0472">Membrane</keyword>
<dbReference type="GO" id="GO:0005886">
    <property type="term" value="C:plasma membrane"/>
    <property type="evidence" value="ECO:0007669"/>
    <property type="project" value="UniProtKB-SubCell"/>
</dbReference>
<reference evidence="13" key="1">
    <citation type="submission" date="2018-07" db="EMBL/GenBank/DDBJ databases">
        <title>Streptacidiphilus bronchialis DSM 106435 chromosome.</title>
        <authorList>
            <person name="Batra D."/>
            <person name="Gulvik C.A."/>
        </authorList>
    </citation>
    <scope>NUCLEOTIDE SEQUENCE [LARGE SCALE GENOMIC DNA]</scope>
    <source>
        <strain evidence="13">DSM 106435</strain>
    </source>
</reference>
<keyword evidence="13" id="KW-1185">Reference proteome</keyword>
<dbReference type="EMBL" id="CP031264">
    <property type="protein sequence ID" value="AXI78115.1"/>
    <property type="molecule type" value="Genomic_DNA"/>
</dbReference>
<evidence type="ECO:0000256" key="4">
    <source>
        <dbReference type="ARBA" id="ARBA00022475"/>
    </source>
</evidence>
<dbReference type="KEGG" id="stri:C7M71_012350"/>
<dbReference type="PANTHER" id="PTHR30413:SF8">
    <property type="entry name" value="TRANSPORT PERMEASE PROTEIN"/>
    <property type="match status" value="1"/>
</dbReference>
<comment type="similarity">
    <text evidence="2 9">Belongs to the ABC-2 integral membrane protein family.</text>
</comment>
<keyword evidence="3 9" id="KW-0813">Transport</keyword>
<keyword evidence="6 9" id="KW-0812">Transmembrane</keyword>
<comment type="caution">
    <text evidence="9">Lacks conserved residue(s) required for the propagation of feature annotation.</text>
</comment>
<accession>A0A345SWL0</accession>
<evidence type="ECO:0000256" key="10">
    <source>
        <dbReference type="SAM" id="MobiDB-lite"/>
    </source>
</evidence>
<keyword evidence="5" id="KW-0997">Cell inner membrane</keyword>
<dbReference type="GO" id="GO:0015920">
    <property type="term" value="P:lipopolysaccharide transport"/>
    <property type="evidence" value="ECO:0007669"/>
    <property type="project" value="TreeGrafter"/>
</dbReference>
<sequence>MIPAPTATRPPTTRQPGDRQPSDRQPTARQLADRYGLVRPGARPPLGAYTRLLWGRRHFVLAYTQARLSTMYAGARLGQLWKLLTPILNIAVYYLVFGIMLKQRQHTGTGNYISFLCVGIFVFTYTRESVTTGGKSVSDRLELIRAVQFPRACLPLAAVLVQLEQLLMSLLVVGVIVLATGEPLTVHWLLIAPALALQTLFNTGLAMILARVVATVRDLGEVVPFVMRTWMYTCGVMYSIDAVTRNAPTAVAAALKLNPGAVYIELVRGALLASYPPLPVWTWAVAGGWAVASALVGYVWFWRAEDRYGRG</sequence>
<evidence type="ECO:0000256" key="1">
    <source>
        <dbReference type="ARBA" id="ARBA00004429"/>
    </source>
</evidence>
<dbReference type="Proteomes" id="UP000249340">
    <property type="component" value="Chromosome"/>
</dbReference>
<dbReference type="AlphaFoldDB" id="A0A345SWL0"/>
<dbReference type="PANTHER" id="PTHR30413">
    <property type="entry name" value="INNER MEMBRANE TRANSPORT PERMEASE"/>
    <property type="match status" value="1"/>
</dbReference>
<dbReference type="RefSeq" id="WP_111494005.1">
    <property type="nucleotide sequence ID" value="NZ_CP031264.1"/>
</dbReference>
<feature type="transmembrane region" description="Helical" evidence="9">
    <location>
        <begin position="152"/>
        <end position="180"/>
    </location>
</feature>
<feature type="domain" description="ABC transmembrane type-2" evidence="11">
    <location>
        <begin position="77"/>
        <end position="304"/>
    </location>
</feature>
<dbReference type="PROSITE" id="PS51012">
    <property type="entry name" value="ABC_TM2"/>
    <property type="match status" value="1"/>
</dbReference>
<protein>
    <recommendedName>
        <fullName evidence="9">Transport permease protein</fullName>
    </recommendedName>
</protein>
<comment type="subcellular location">
    <subcellularLocation>
        <location evidence="1">Cell inner membrane</location>
        <topology evidence="1">Multi-pass membrane protein</topology>
    </subcellularLocation>
    <subcellularLocation>
        <location evidence="9">Cell membrane</location>
        <topology evidence="9">Multi-pass membrane protein</topology>
    </subcellularLocation>
</comment>
<dbReference type="InterPro" id="IPR013525">
    <property type="entry name" value="ABC2_TM"/>
</dbReference>
<feature type="transmembrane region" description="Helical" evidence="9">
    <location>
        <begin position="80"/>
        <end position="100"/>
    </location>
</feature>
<evidence type="ECO:0000256" key="3">
    <source>
        <dbReference type="ARBA" id="ARBA00022448"/>
    </source>
</evidence>
<dbReference type="InterPro" id="IPR047817">
    <property type="entry name" value="ABC2_TM_bact-type"/>
</dbReference>
<keyword evidence="7 9" id="KW-1133">Transmembrane helix</keyword>
<evidence type="ECO:0000259" key="11">
    <source>
        <dbReference type="PROSITE" id="PS51012"/>
    </source>
</evidence>
<name>A0A345SWL0_9ACTN</name>
<feature type="compositionally biased region" description="Low complexity" evidence="10">
    <location>
        <begin position="1"/>
        <end position="14"/>
    </location>
</feature>
<organism evidence="12 13">
    <name type="scientific">Peterkaempfera bronchialis</name>
    <dbReference type="NCBI Taxonomy" id="2126346"/>
    <lineage>
        <taxon>Bacteria</taxon>
        <taxon>Bacillati</taxon>
        <taxon>Actinomycetota</taxon>
        <taxon>Actinomycetes</taxon>
        <taxon>Kitasatosporales</taxon>
        <taxon>Streptomycetaceae</taxon>
        <taxon>Peterkaempfera</taxon>
    </lineage>
</organism>
<evidence type="ECO:0000256" key="2">
    <source>
        <dbReference type="ARBA" id="ARBA00007783"/>
    </source>
</evidence>
<feature type="transmembrane region" description="Helical" evidence="9">
    <location>
        <begin position="112"/>
        <end position="131"/>
    </location>
</feature>
<feature type="region of interest" description="Disordered" evidence="10">
    <location>
        <begin position="1"/>
        <end position="29"/>
    </location>
</feature>
<evidence type="ECO:0000256" key="8">
    <source>
        <dbReference type="ARBA" id="ARBA00023136"/>
    </source>
</evidence>
<proteinExistence type="inferred from homology"/>